<dbReference type="Proteomes" id="UP000244090">
    <property type="component" value="Unassembled WGS sequence"/>
</dbReference>
<accession>A0A2T6C6V0</accession>
<proteinExistence type="predicted"/>
<evidence type="ECO:0008006" key="3">
    <source>
        <dbReference type="Google" id="ProtNLM"/>
    </source>
</evidence>
<protein>
    <recommendedName>
        <fullName evidence="3">Prophage protein DUF1660</fullName>
    </recommendedName>
</protein>
<evidence type="ECO:0000313" key="1">
    <source>
        <dbReference type="EMBL" id="PTX64005.1"/>
    </source>
</evidence>
<organism evidence="1 2">
    <name type="scientific">Kordia periserrulae</name>
    <dbReference type="NCBI Taxonomy" id="701523"/>
    <lineage>
        <taxon>Bacteria</taxon>
        <taxon>Pseudomonadati</taxon>
        <taxon>Bacteroidota</taxon>
        <taxon>Flavobacteriia</taxon>
        <taxon>Flavobacteriales</taxon>
        <taxon>Flavobacteriaceae</taxon>
        <taxon>Kordia</taxon>
    </lineage>
</organism>
<reference evidence="1 2" key="1">
    <citation type="submission" date="2018-04" db="EMBL/GenBank/DDBJ databases">
        <title>Genomic Encyclopedia of Archaeal and Bacterial Type Strains, Phase II (KMG-II): from individual species to whole genera.</title>
        <authorList>
            <person name="Goeker M."/>
        </authorList>
    </citation>
    <scope>NUCLEOTIDE SEQUENCE [LARGE SCALE GENOMIC DNA]</scope>
    <source>
        <strain evidence="1 2">DSM 25731</strain>
    </source>
</reference>
<dbReference type="EMBL" id="QBKT01000001">
    <property type="protein sequence ID" value="PTX64005.1"/>
    <property type="molecule type" value="Genomic_DNA"/>
</dbReference>
<gene>
    <name evidence="1" type="ORF">C8N46_101615</name>
</gene>
<keyword evidence="2" id="KW-1185">Reference proteome</keyword>
<dbReference type="AlphaFoldDB" id="A0A2T6C6V0"/>
<evidence type="ECO:0000313" key="2">
    <source>
        <dbReference type="Proteomes" id="UP000244090"/>
    </source>
</evidence>
<comment type="caution">
    <text evidence="1">The sequence shown here is derived from an EMBL/GenBank/DDBJ whole genome shotgun (WGS) entry which is preliminary data.</text>
</comment>
<name>A0A2T6C6V0_9FLAO</name>
<sequence length="79" mass="9231">MEHMSIKTTFSLGKIYCNIFGHRYRVTKKITSHVNEYQCMLCNCEATTDDKGTLTQLTQQRKEINETLVSFHKKKNPAF</sequence>